<dbReference type="GO" id="GO:0004746">
    <property type="term" value="F:riboflavin synthase activity"/>
    <property type="evidence" value="ECO:0007669"/>
    <property type="project" value="UniProtKB-UniRule"/>
</dbReference>
<keyword evidence="6" id="KW-0686">Riboflavin biosynthesis</keyword>
<dbReference type="PROSITE" id="PS51177">
    <property type="entry name" value="LUMAZINE_BIND"/>
    <property type="match status" value="2"/>
</dbReference>
<dbReference type="Gene3D" id="2.40.30.20">
    <property type="match status" value="2"/>
</dbReference>
<evidence type="ECO:0000256" key="4">
    <source>
        <dbReference type="ARBA" id="ARBA00012827"/>
    </source>
</evidence>
<dbReference type="PIRSF" id="PIRSF000498">
    <property type="entry name" value="Riboflavin_syn_A"/>
    <property type="match status" value="1"/>
</dbReference>
<evidence type="ECO:0000256" key="5">
    <source>
        <dbReference type="ARBA" id="ARBA00013950"/>
    </source>
</evidence>
<gene>
    <name evidence="12" type="ORF">SAMN05660429_01894</name>
</gene>
<sequence length="206" mass="22465">MFTGIVQTKATIASLTKKSASMSYQVELPIAYIAQLAKGASVANNGVCLTAVDFGQRNETTGFIEFDVIDETLRVTNLGQLQQGDIVNIERSLKAGDELGGHLVSGHIHATATLDKKHESSENCELVFSVDEKWQEYIFEKGFIAINGASLTLGKVDGGVFSVHLIPETLSITNLSTLKIGDQVNIEFDQQTMTIVETIKRMKDQL</sequence>
<keyword evidence="8" id="KW-0677">Repeat</keyword>
<evidence type="ECO:0000256" key="6">
    <source>
        <dbReference type="ARBA" id="ARBA00022619"/>
    </source>
</evidence>
<dbReference type="EMBL" id="FOHK01000008">
    <property type="protein sequence ID" value="SET47529.1"/>
    <property type="molecule type" value="Genomic_DNA"/>
</dbReference>
<dbReference type="InterPro" id="IPR023366">
    <property type="entry name" value="ATP_synth_asu-like_sf"/>
</dbReference>
<accession>A0A1I0EQP7</accession>
<dbReference type="Pfam" id="PF00677">
    <property type="entry name" value="Lum_binding"/>
    <property type="match status" value="2"/>
</dbReference>
<evidence type="ECO:0000256" key="3">
    <source>
        <dbReference type="ARBA" id="ARBA00004887"/>
    </source>
</evidence>
<evidence type="ECO:0000313" key="12">
    <source>
        <dbReference type="EMBL" id="SET47529.1"/>
    </source>
</evidence>
<evidence type="ECO:0000256" key="7">
    <source>
        <dbReference type="ARBA" id="ARBA00022679"/>
    </source>
</evidence>
<dbReference type="FunFam" id="2.40.30.20:FF:000003">
    <property type="entry name" value="Riboflavin synthase, alpha subunit"/>
    <property type="match status" value="1"/>
</dbReference>
<dbReference type="CDD" id="cd00402">
    <property type="entry name" value="Riboflavin_synthase_like"/>
    <property type="match status" value="1"/>
</dbReference>
<dbReference type="SUPFAM" id="SSF63380">
    <property type="entry name" value="Riboflavin synthase domain-like"/>
    <property type="match status" value="2"/>
</dbReference>
<reference evidence="12 13" key="1">
    <citation type="submission" date="2016-10" db="EMBL/GenBank/DDBJ databases">
        <authorList>
            <person name="de Groot N.N."/>
        </authorList>
    </citation>
    <scope>NUCLEOTIDE SEQUENCE [LARGE SCALE GENOMIC DNA]</scope>
    <source>
        <strain evidence="12 13">DSM 19706</strain>
    </source>
</reference>
<evidence type="ECO:0000256" key="1">
    <source>
        <dbReference type="ARBA" id="ARBA00000968"/>
    </source>
</evidence>
<keyword evidence="13" id="KW-1185">Reference proteome</keyword>
<evidence type="ECO:0000256" key="9">
    <source>
        <dbReference type="NCBIfam" id="TIGR00187"/>
    </source>
</evidence>
<evidence type="ECO:0000256" key="8">
    <source>
        <dbReference type="ARBA" id="ARBA00022737"/>
    </source>
</evidence>
<feature type="domain" description="Lumazine-binding" evidence="11">
    <location>
        <begin position="103"/>
        <end position="199"/>
    </location>
</feature>
<keyword evidence="7" id="KW-0808">Transferase</keyword>
<dbReference type="NCBIfam" id="NF006767">
    <property type="entry name" value="PRK09289.1"/>
    <property type="match status" value="1"/>
</dbReference>
<comment type="catalytic activity">
    <reaction evidence="1">
        <text>2 6,7-dimethyl-8-(1-D-ribityl)lumazine + H(+) = 5-amino-6-(D-ribitylamino)uracil + riboflavin</text>
        <dbReference type="Rhea" id="RHEA:20772"/>
        <dbReference type="ChEBI" id="CHEBI:15378"/>
        <dbReference type="ChEBI" id="CHEBI:15934"/>
        <dbReference type="ChEBI" id="CHEBI:57986"/>
        <dbReference type="ChEBI" id="CHEBI:58201"/>
        <dbReference type="EC" id="2.5.1.9"/>
    </reaction>
</comment>
<name>A0A1I0EQP7_THASX</name>
<evidence type="ECO:0000256" key="2">
    <source>
        <dbReference type="ARBA" id="ARBA00002803"/>
    </source>
</evidence>
<dbReference type="InterPro" id="IPR001783">
    <property type="entry name" value="Lumazine-bd"/>
</dbReference>
<dbReference type="NCBIfam" id="NF009566">
    <property type="entry name" value="PRK13020.1"/>
    <property type="match status" value="1"/>
</dbReference>
<protein>
    <recommendedName>
        <fullName evidence="5 9">Riboflavin synthase</fullName>
        <ecNumber evidence="4 9">2.5.1.9</ecNumber>
    </recommendedName>
</protein>
<dbReference type="PANTHER" id="PTHR21098:SF0">
    <property type="entry name" value="RIBOFLAVIN SYNTHASE"/>
    <property type="match status" value="1"/>
</dbReference>
<dbReference type="EC" id="2.5.1.9" evidence="4 9"/>
<feature type="domain" description="Lumazine-binding" evidence="11">
    <location>
        <begin position="1"/>
        <end position="102"/>
    </location>
</feature>
<comment type="function">
    <text evidence="2">Catalyzes the dismutation of two molecules of 6,7-dimethyl-8-ribityllumazine, resulting in the formation of riboflavin and 5-amino-6-(D-ribitylamino)uracil.</text>
</comment>
<dbReference type="InterPro" id="IPR026017">
    <property type="entry name" value="Lumazine-bd_dom"/>
</dbReference>
<dbReference type="InterPro" id="IPR017938">
    <property type="entry name" value="Riboflavin_synthase-like_b-brl"/>
</dbReference>
<organism evidence="12 13">
    <name type="scientific">Thalassotalea agarivorans</name>
    <name type="common">Thalassomonas agarivorans</name>
    <dbReference type="NCBI Taxonomy" id="349064"/>
    <lineage>
        <taxon>Bacteria</taxon>
        <taxon>Pseudomonadati</taxon>
        <taxon>Pseudomonadota</taxon>
        <taxon>Gammaproteobacteria</taxon>
        <taxon>Alteromonadales</taxon>
        <taxon>Colwelliaceae</taxon>
        <taxon>Thalassotalea</taxon>
    </lineage>
</organism>
<feature type="repeat" description="Lumazine-binding" evidence="10">
    <location>
        <begin position="103"/>
        <end position="199"/>
    </location>
</feature>
<proteinExistence type="predicted"/>
<evidence type="ECO:0000259" key="11">
    <source>
        <dbReference type="PROSITE" id="PS51177"/>
    </source>
</evidence>
<dbReference type="NCBIfam" id="TIGR00187">
    <property type="entry name" value="ribE"/>
    <property type="match status" value="1"/>
</dbReference>
<evidence type="ECO:0000256" key="10">
    <source>
        <dbReference type="PROSITE-ProRule" id="PRU00524"/>
    </source>
</evidence>
<dbReference type="PANTHER" id="PTHR21098">
    <property type="entry name" value="RIBOFLAVIN SYNTHASE ALPHA CHAIN"/>
    <property type="match status" value="1"/>
</dbReference>
<dbReference type="STRING" id="349064.SAMN05660429_01894"/>
<comment type="pathway">
    <text evidence="3">Cofactor biosynthesis; riboflavin biosynthesis; riboflavin from 2-hydroxy-3-oxobutyl phosphate and 5-amino-6-(D-ribitylamino)uracil: step 2/2.</text>
</comment>
<feature type="repeat" description="Lumazine-binding" evidence="10">
    <location>
        <begin position="1"/>
        <end position="102"/>
    </location>
</feature>
<dbReference type="RefSeq" id="WP_093329564.1">
    <property type="nucleotide sequence ID" value="NZ_AP027363.1"/>
</dbReference>
<dbReference type="GO" id="GO:0009231">
    <property type="term" value="P:riboflavin biosynthetic process"/>
    <property type="evidence" value="ECO:0007669"/>
    <property type="project" value="UniProtKB-KW"/>
</dbReference>
<dbReference type="AlphaFoldDB" id="A0A1I0EQP7"/>
<evidence type="ECO:0000313" key="13">
    <source>
        <dbReference type="Proteomes" id="UP000199308"/>
    </source>
</evidence>
<dbReference type="OrthoDB" id="9788537at2"/>
<dbReference type="Proteomes" id="UP000199308">
    <property type="component" value="Unassembled WGS sequence"/>
</dbReference>